<organism evidence="3 4">
    <name type="scientific">Aquisphaera giovannonii</name>
    <dbReference type="NCBI Taxonomy" id="406548"/>
    <lineage>
        <taxon>Bacteria</taxon>
        <taxon>Pseudomonadati</taxon>
        <taxon>Planctomycetota</taxon>
        <taxon>Planctomycetia</taxon>
        <taxon>Isosphaerales</taxon>
        <taxon>Isosphaeraceae</taxon>
        <taxon>Aquisphaera</taxon>
    </lineage>
</organism>
<feature type="compositionally biased region" description="Basic residues" evidence="1">
    <location>
        <begin position="173"/>
        <end position="186"/>
    </location>
</feature>
<dbReference type="Pfam" id="PF01814">
    <property type="entry name" value="Hemerythrin"/>
    <property type="match status" value="1"/>
</dbReference>
<dbReference type="Gene3D" id="1.20.120.520">
    <property type="entry name" value="nmb1532 protein domain like"/>
    <property type="match status" value="1"/>
</dbReference>
<dbReference type="RefSeq" id="WP_148594948.1">
    <property type="nucleotide sequence ID" value="NZ_CP042997.1"/>
</dbReference>
<dbReference type="PANTHER" id="PTHR35585:SF1">
    <property type="entry name" value="HHE DOMAIN PROTEIN (AFU_ORTHOLOGUE AFUA_4G00730)"/>
    <property type="match status" value="1"/>
</dbReference>
<keyword evidence="4" id="KW-1185">Reference proteome</keyword>
<dbReference type="AlphaFoldDB" id="A0A5B9W3E0"/>
<dbReference type="InterPro" id="IPR012312">
    <property type="entry name" value="Hemerythrin-like"/>
</dbReference>
<name>A0A5B9W3E0_9BACT</name>
<dbReference type="Proteomes" id="UP000324233">
    <property type="component" value="Chromosome"/>
</dbReference>
<dbReference type="PANTHER" id="PTHR35585">
    <property type="entry name" value="HHE DOMAIN PROTEIN (AFU_ORTHOLOGUE AFUA_4G00730)"/>
    <property type="match status" value="1"/>
</dbReference>
<protein>
    <recommendedName>
        <fullName evidence="2">Hemerythrin-like domain-containing protein</fullName>
    </recommendedName>
</protein>
<feature type="domain" description="Hemerythrin-like" evidence="2">
    <location>
        <begin position="11"/>
        <end position="125"/>
    </location>
</feature>
<dbReference type="CDD" id="cd12108">
    <property type="entry name" value="Hr-like"/>
    <property type="match status" value="1"/>
</dbReference>
<evidence type="ECO:0000259" key="2">
    <source>
        <dbReference type="Pfam" id="PF01814"/>
    </source>
</evidence>
<evidence type="ECO:0000256" key="1">
    <source>
        <dbReference type="SAM" id="MobiDB-lite"/>
    </source>
</evidence>
<dbReference type="OrthoDB" id="9793637at2"/>
<evidence type="ECO:0000313" key="3">
    <source>
        <dbReference type="EMBL" id="QEH35108.1"/>
    </source>
</evidence>
<dbReference type="EMBL" id="CP042997">
    <property type="protein sequence ID" value="QEH35108.1"/>
    <property type="molecule type" value="Genomic_DNA"/>
</dbReference>
<proteinExistence type="predicted"/>
<feature type="region of interest" description="Disordered" evidence="1">
    <location>
        <begin position="147"/>
        <end position="186"/>
    </location>
</feature>
<reference evidence="3 4" key="1">
    <citation type="submission" date="2019-08" db="EMBL/GenBank/DDBJ databases">
        <title>Deep-cultivation of Planctomycetes and their phenomic and genomic characterization uncovers novel biology.</title>
        <authorList>
            <person name="Wiegand S."/>
            <person name="Jogler M."/>
            <person name="Boedeker C."/>
            <person name="Pinto D."/>
            <person name="Vollmers J."/>
            <person name="Rivas-Marin E."/>
            <person name="Kohn T."/>
            <person name="Peeters S.H."/>
            <person name="Heuer A."/>
            <person name="Rast P."/>
            <person name="Oberbeckmann S."/>
            <person name="Bunk B."/>
            <person name="Jeske O."/>
            <person name="Meyerdierks A."/>
            <person name="Storesund J.E."/>
            <person name="Kallscheuer N."/>
            <person name="Luecker S."/>
            <person name="Lage O.M."/>
            <person name="Pohl T."/>
            <person name="Merkel B.J."/>
            <person name="Hornburger P."/>
            <person name="Mueller R.-W."/>
            <person name="Bruemmer F."/>
            <person name="Labrenz M."/>
            <person name="Spormann A.M."/>
            <person name="Op den Camp H."/>
            <person name="Overmann J."/>
            <person name="Amann R."/>
            <person name="Jetten M.S.M."/>
            <person name="Mascher T."/>
            <person name="Medema M.H."/>
            <person name="Devos D.P."/>
            <person name="Kaster A.-K."/>
            <person name="Ovreas L."/>
            <person name="Rohde M."/>
            <person name="Galperin M.Y."/>
            <person name="Jogler C."/>
        </authorList>
    </citation>
    <scope>NUCLEOTIDE SEQUENCE [LARGE SCALE GENOMIC DNA]</scope>
    <source>
        <strain evidence="3 4">OJF2</strain>
    </source>
</reference>
<gene>
    <name evidence="3" type="ORF">OJF2_36530</name>
</gene>
<accession>A0A5B9W3E0</accession>
<sequence length="186" mass="20761">MFEFLTANPAVALLKADHDRVKELFDRFEAAKTRPARVKIVRAALVELKVHAAIEEELFYPAVRKPVGKDIMNEADEEHHVAKLLIAELDAMDGTEDHFDAKFHVLAENVRHHIQEEEGEMLPKAQKVKLDFAALADKMTARKEKLLASGVPPVGEDAMVKASRGKGDSSARAAKRKPPKLPKRRS</sequence>
<dbReference type="KEGG" id="agv:OJF2_36530"/>
<evidence type="ECO:0000313" key="4">
    <source>
        <dbReference type="Proteomes" id="UP000324233"/>
    </source>
</evidence>